<dbReference type="EMBL" id="FNLM01000034">
    <property type="protein sequence ID" value="SDU59636.1"/>
    <property type="molecule type" value="Genomic_DNA"/>
</dbReference>
<dbReference type="SUPFAM" id="SSF53448">
    <property type="entry name" value="Nucleotide-diphospho-sugar transferases"/>
    <property type="match status" value="1"/>
</dbReference>
<dbReference type="InterPro" id="IPR050834">
    <property type="entry name" value="Glycosyltransf_2"/>
</dbReference>
<proteinExistence type="predicted"/>
<feature type="domain" description="Glycosyltransferase 2-like" evidence="1">
    <location>
        <begin position="20"/>
        <end position="171"/>
    </location>
</feature>
<dbReference type="Pfam" id="PF00535">
    <property type="entry name" value="Glycos_transf_2"/>
    <property type="match status" value="1"/>
</dbReference>
<dbReference type="PANTHER" id="PTHR43685">
    <property type="entry name" value="GLYCOSYLTRANSFERASE"/>
    <property type="match status" value="1"/>
</dbReference>
<accession>A0A1H2JTZ4</accession>
<evidence type="ECO:0000313" key="3">
    <source>
        <dbReference type="Proteomes" id="UP000183180"/>
    </source>
</evidence>
<dbReference type="GO" id="GO:0016740">
    <property type="term" value="F:transferase activity"/>
    <property type="evidence" value="ECO:0007669"/>
    <property type="project" value="UniProtKB-KW"/>
</dbReference>
<dbReference type="InterPro" id="IPR001173">
    <property type="entry name" value="Glyco_trans_2-like"/>
</dbReference>
<evidence type="ECO:0000259" key="1">
    <source>
        <dbReference type="Pfam" id="PF00535"/>
    </source>
</evidence>
<evidence type="ECO:0000313" key="2">
    <source>
        <dbReference type="EMBL" id="SDU59636.1"/>
    </source>
</evidence>
<dbReference type="InterPro" id="IPR029044">
    <property type="entry name" value="Nucleotide-diphossugar_trans"/>
</dbReference>
<organism evidence="2 3">
    <name type="scientific">Gordonia westfalica</name>
    <dbReference type="NCBI Taxonomy" id="158898"/>
    <lineage>
        <taxon>Bacteria</taxon>
        <taxon>Bacillati</taxon>
        <taxon>Actinomycetota</taxon>
        <taxon>Actinomycetes</taxon>
        <taxon>Mycobacteriales</taxon>
        <taxon>Gordoniaceae</taxon>
        <taxon>Gordonia</taxon>
    </lineage>
</organism>
<gene>
    <name evidence="2" type="ORF">SAMN04488548_1342484</name>
</gene>
<sequence length="314" mass="34930">MVDMNSSRGDVVSEKYLVSVATYMRPEGLERLLDSLGAGTNGRADVIVVDNDPDGSARAIAESHSVTTFYTIQSEPGIAQARNKGLEYFNPEYKALIFVDDDEWVEDDWLKTLTNYLDSSGADVVQGPVVTCLPDDCPTWIRRGGFFQRERAKSGTPLLSAATNNTALRRSAWVQAGEPRFDTSFSETGGSDWDFFWGIRLSGARIVYCNEAVVSEDVPPSRLSARWLLRRSTRSGIVHSRVRLKYNDHPYRALVKGVPRAGYYALLFVYGLVIGRKIPAKPFSVISFETGKVLGLMGFRTYEYRRTDNGAPVA</sequence>
<dbReference type="CDD" id="cd00761">
    <property type="entry name" value="Glyco_tranf_GTA_type"/>
    <property type="match status" value="1"/>
</dbReference>
<reference evidence="2 3" key="1">
    <citation type="submission" date="2016-10" db="EMBL/GenBank/DDBJ databases">
        <authorList>
            <person name="de Groot N.N."/>
        </authorList>
    </citation>
    <scope>NUCLEOTIDE SEQUENCE [LARGE SCALE GENOMIC DNA]</scope>
    <source>
        <strain evidence="2 3">DSM 44215</strain>
    </source>
</reference>
<dbReference type="Proteomes" id="UP000183180">
    <property type="component" value="Unassembled WGS sequence"/>
</dbReference>
<name>A0A1H2JTZ4_9ACTN</name>
<protein>
    <submittedName>
        <fullName evidence="2">Glycosyl transferase family 2</fullName>
    </submittedName>
</protein>
<dbReference type="Gene3D" id="3.90.550.10">
    <property type="entry name" value="Spore Coat Polysaccharide Biosynthesis Protein SpsA, Chain A"/>
    <property type="match status" value="1"/>
</dbReference>
<dbReference type="AlphaFoldDB" id="A0A1H2JTZ4"/>
<dbReference type="PANTHER" id="PTHR43685:SF3">
    <property type="entry name" value="SLR2126 PROTEIN"/>
    <property type="match status" value="1"/>
</dbReference>
<dbReference type="STRING" id="158898.SAMN04488548_1342484"/>
<keyword evidence="2" id="KW-0808">Transferase</keyword>